<dbReference type="GO" id="GO:0055052">
    <property type="term" value="C:ATP-binding cassette (ABC) transporter complex, substrate-binding subunit-containing"/>
    <property type="evidence" value="ECO:0007669"/>
    <property type="project" value="TreeGrafter"/>
</dbReference>
<dbReference type="Gene3D" id="3.40.190.10">
    <property type="entry name" value="Periplasmic binding protein-like II"/>
    <property type="match status" value="2"/>
</dbReference>
<keyword evidence="2" id="KW-0813">Transport</keyword>
<evidence type="ECO:0000256" key="2">
    <source>
        <dbReference type="ARBA" id="ARBA00022448"/>
    </source>
</evidence>
<dbReference type="Pfam" id="PF13416">
    <property type="entry name" value="SBP_bac_8"/>
    <property type="match status" value="1"/>
</dbReference>
<dbReference type="AlphaFoldDB" id="A0AAU7VJF0"/>
<dbReference type="EMBL" id="CP158367">
    <property type="protein sequence ID" value="XBX74151.1"/>
    <property type="molecule type" value="Genomic_DNA"/>
</dbReference>
<comment type="similarity">
    <text evidence="1">Belongs to the bacterial solute-binding protein 1 family.</text>
</comment>
<name>A0AAU7VJF0_9FIRM</name>
<reference evidence="5" key="1">
    <citation type="journal article" date="2013" name="Extremophiles">
        <title>Proteinivorax tanatarense gen. nov., sp. nov., an anaerobic, haloalkaliphilic, proteolytic bacterium isolated from a decaying algal bloom, and proposal of Proteinivoraceae fam. nov.</title>
        <authorList>
            <person name="Kevbrin V."/>
            <person name="Boltyanskaya Y."/>
            <person name="Zhilina T."/>
            <person name="Kolganova T."/>
            <person name="Lavrentjeva E."/>
            <person name="Kuznetsov B."/>
        </authorList>
    </citation>
    <scope>NUCLEOTIDE SEQUENCE</scope>
    <source>
        <strain evidence="5">Z-910T</strain>
    </source>
</reference>
<evidence type="ECO:0000256" key="3">
    <source>
        <dbReference type="ARBA" id="ARBA00022729"/>
    </source>
</evidence>
<dbReference type="GO" id="GO:1901982">
    <property type="term" value="F:maltose binding"/>
    <property type="evidence" value="ECO:0007669"/>
    <property type="project" value="TreeGrafter"/>
</dbReference>
<organism evidence="5">
    <name type="scientific">Proteinivorax tanatarense</name>
    <dbReference type="NCBI Taxonomy" id="1260629"/>
    <lineage>
        <taxon>Bacteria</taxon>
        <taxon>Bacillati</taxon>
        <taxon>Bacillota</taxon>
        <taxon>Clostridia</taxon>
        <taxon>Eubacteriales</taxon>
        <taxon>Proteinivoracaceae</taxon>
        <taxon>Proteinivorax</taxon>
    </lineage>
</organism>
<sequence length="435" mass="48103">MKKSFSLLLIVLLALPLAACGGDGGEEVGVAEGLDATISVQVEEEWLDYYEGARERVLERNPDSEIEWIVTGSFDHLDVLDSTDATNTDVADVFAIPADRIYGLNTNNAIAPIDALTMAENVGGFGDYDAGLGGNFQIDGEYLAFPMNIETLINFGNKANAEAAGIDLDDTIEFTELEHEDMLVPAFDAWFGVALTNSADIELLGQDDSGNLYSDLTADFDELTQDQQEFFTALFDYWKSHNEAGTSMWDEDDAWGYMDNQFTSGGNTSIRLEGPWSTNNLSEQANDGEDLAIFPMNQVTINGNPLAHWQGGWGMVANARIEVEEEKMLLAQAFMEEIVNPDYAVEFFAETGKIMENVEASVFMDSDLSETDKEVIEAVISSYDEAPARPLFTEWGQVWDTWKNGLLSWDNVEPETAEEAYEQIKSSFEAMMASF</sequence>
<feature type="signal peptide" evidence="4">
    <location>
        <begin position="1"/>
        <end position="21"/>
    </location>
</feature>
<dbReference type="GO" id="GO:0042956">
    <property type="term" value="P:maltodextrin transmembrane transport"/>
    <property type="evidence" value="ECO:0007669"/>
    <property type="project" value="TreeGrafter"/>
</dbReference>
<protein>
    <submittedName>
        <fullName evidence="5">Extracellular solute-binding protein</fullName>
    </submittedName>
</protein>
<dbReference type="PANTHER" id="PTHR30061">
    <property type="entry name" value="MALTOSE-BINDING PERIPLASMIC PROTEIN"/>
    <property type="match status" value="1"/>
</dbReference>
<dbReference type="GO" id="GO:0015768">
    <property type="term" value="P:maltose transport"/>
    <property type="evidence" value="ECO:0007669"/>
    <property type="project" value="TreeGrafter"/>
</dbReference>
<dbReference type="RefSeq" id="WP_350342909.1">
    <property type="nucleotide sequence ID" value="NZ_CP158367.1"/>
</dbReference>
<accession>A0AAU7VJF0</accession>
<dbReference type="InterPro" id="IPR006059">
    <property type="entry name" value="SBP"/>
</dbReference>
<gene>
    <name evidence="5" type="ORF">PRVXT_002177</name>
</gene>
<evidence type="ECO:0000313" key="5">
    <source>
        <dbReference type="EMBL" id="XBX74151.1"/>
    </source>
</evidence>
<dbReference type="SUPFAM" id="SSF53850">
    <property type="entry name" value="Periplasmic binding protein-like II"/>
    <property type="match status" value="1"/>
</dbReference>
<keyword evidence="3 4" id="KW-0732">Signal</keyword>
<proteinExistence type="inferred from homology"/>
<evidence type="ECO:0000256" key="4">
    <source>
        <dbReference type="SAM" id="SignalP"/>
    </source>
</evidence>
<feature type="chain" id="PRO_5043593932" evidence="4">
    <location>
        <begin position="22"/>
        <end position="435"/>
    </location>
</feature>
<evidence type="ECO:0000256" key="1">
    <source>
        <dbReference type="ARBA" id="ARBA00008520"/>
    </source>
</evidence>
<dbReference type="PANTHER" id="PTHR30061:SF50">
    <property type="entry name" value="MALTOSE_MALTODEXTRIN-BINDING PERIPLASMIC PROTEIN"/>
    <property type="match status" value="1"/>
</dbReference>
<reference evidence="5" key="2">
    <citation type="submission" date="2024-06" db="EMBL/GenBank/DDBJ databases">
        <authorList>
            <person name="Petrova K.O."/>
            <person name="Toshchakov S.V."/>
            <person name="Boltjanskaja Y.V."/>
            <person name="Kevbrin V."/>
        </authorList>
    </citation>
    <scope>NUCLEOTIDE SEQUENCE</scope>
    <source>
        <strain evidence="5">Z-910T</strain>
    </source>
</reference>